<accession>A0ABP7Y2N7</accession>
<sequence>MEFHPSVIEAASWRLAVTLVRRHRDLVIGREHPGGGQYDCLAIRSDAGLLVYLNRVGSIQVHKDSRGGPLPVGVPVAHWDDYLSAADPLEIIRRIESTASLPSPQTALSSTPRILAYRLIADFAAMAVMSRPLEIRPCGIGSSIDGGPAEWLEDHPRIARELAARHAGPQDYWLVRGRGIDVVLDVRGRAVSPDDREIDLGTLYVGLGHSLPRLAARVIEECRSPAEPGPVVLTSCELCSLEFDASRNFWRDQLCPRCSDEIAV</sequence>
<dbReference type="Proteomes" id="UP001501495">
    <property type="component" value="Unassembled WGS sequence"/>
</dbReference>
<reference evidence="3" key="1">
    <citation type="journal article" date="2019" name="Int. J. Syst. Evol. Microbiol.">
        <title>The Global Catalogue of Microorganisms (GCM) 10K type strain sequencing project: providing services to taxonomists for standard genome sequencing and annotation.</title>
        <authorList>
            <consortium name="The Broad Institute Genomics Platform"/>
            <consortium name="The Broad Institute Genome Sequencing Center for Infectious Disease"/>
            <person name="Wu L."/>
            <person name="Ma J."/>
        </authorList>
    </citation>
    <scope>NUCLEOTIDE SEQUENCE [LARGE SCALE GENOMIC DNA]</scope>
    <source>
        <strain evidence="3">JCM 16703</strain>
    </source>
</reference>
<feature type="domain" description="T3SS peptide-binding chaperone" evidence="1">
    <location>
        <begin position="10"/>
        <end position="221"/>
    </location>
</feature>
<protein>
    <recommendedName>
        <fullName evidence="1">T3SS peptide-binding chaperone domain-containing protein</fullName>
    </recommendedName>
</protein>
<gene>
    <name evidence="2" type="ORF">GCM10022215_42620</name>
</gene>
<proteinExistence type="predicted"/>
<comment type="caution">
    <text evidence="2">The sequence shown here is derived from an EMBL/GenBank/DDBJ whole genome shotgun (WGS) entry which is preliminary data.</text>
</comment>
<organism evidence="2 3">
    <name type="scientific">Nocardioides fonticola</name>
    <dbReference type="NCBI Taxonomy" id="450363"/>
    <lineage>
        <taxon>Bacteria</taxon>
        <taxon>Bacillati</taxon>
        <taxon>Actinomycetota</taxon>
        <taxon>Actinomycetes</taxon>
        <taxon>Propionibacteriales</taxon>
        <taxon>Nocardioidaceae</taxon>
        <taxon>Nocardioides</taxon>
    </lineage>
</organism>
<evidence type="ECO:0000313" key="2">
    <source>
        <dbReference type="EMBL" id="GAA4129743.1"/>
    </source>
</evidence>
<dbReference type="InterPro" id="IPR054445">
    <property type="entry name" value="T3SS_chaperone_dom"/>
</dbReference>
<name>A0ABP7Y2N7_9ACTN</name>
<keyword evidence="3" id="KW-1185">Reference proteome</keyword>
<dbReference type="EMBL" id="BAAAZH010000036">
    <property type="protein sequence ID" value="GAA4129743.1"/>
    <property type="molecule type" value="Genomic_DNA"/>
</dbReference>
<evidence type="ECO:0000259" key="1">
    <source>
        <dbReference type="Pfam" id="PF22553"/>
    </source>
</evidence>
<evidence type="ECO:0000313" key="3">
    <source>
        <dbReference type="Proteomes" id="UP001501495"/>
    </source>
</evidence>
<dbReference type="Pfam" id="PF22553">
    <property type="entry name" value="TY-Chap2"/>
    <property type="match status" value="1"/>
</dbReference>